<dbReference type="PANTHER" id="PTHR43668:SF2">
    <property type="entry name" value="ALLANTOINASE"/>
    <property type="match status" value="1"/>
</dbReference>
<dbReference type="InterPro" id="IPR050138">
    <property type="entry name" value="DHOase/Allantoinase_Hydrolase"/>
</dbReference>
<dbReference type="GO" id="GO:0005737">
    <property type="term" value="C:cytoplasm"/>
    <property type="evidence" value="ECO:0007669"/>
    <property type="project" value="TreeGrafter"/>
</dbReference>
<sequence>MATILIRGGRVLDPASDRDEKTDVLIEGGKIAEVGHVKVKADEVIDAGGKIVCPGLIDMHVHLREPGNDEAETIASGAAAAVAGGFTSVAAMPNTE</sequence>
<name>X0XU46_9ZZZZ</name>
<feature type="non-terminal residue" evidence="4">
    <location>
        <position position="96"/>
    </location>
</feature>
<evidence type="ECO:0000313" key="4">
    <source>
        <dbReference type="EMBL" id="GAG40148.1"/>
    </source>
</evidence>
<dbReference type="PROSITE" id="PS00482">
    <property type="entry name" value="DIHYDROOROTASE_1"/>
    <property type="match status" value="1"/>
</dbReference>
<dbReference type="Pfam" id="PF12890">
    <property type="entry name" value="DHOase"/>
    <property type="match status" value="1"/>
</dbReference>
<dbReference type="GO" id="GO:0006145">
    <property type="term" value="P:purine nucleobase catabolic process"/>
    <property type="evidence" value="ECO:0007669"/>
    <property type="project" value="TreeGrafter"/>
</dbReference>
<comment type="cofactor">
    <cofactor evidence="1">
        <name>Zn(2+)</name>
        <dbReference type="ChEBI" id="CHEBI:29105"/>
    </cofactor>
</comment>
<dbReference type="PANTHER" id="PTHR43668">
    <property type="entry name" value="ALLANTOINASE"/>
    <property type="match status" value="1"/>
</dbReference>
<dbReference type="SUPFAM" id="SSF51338">
    <property type="entry name" value="Composite domain of metallo-dependent hydrolases"/>
    <property type="match status" value="1"/>
</dbReference>
<organism evidence="4">
    <name type="scientific">marine sediment metagenome</name>
    <dbReference type="NCBI Taxonomy" id="412755"/>
    <lineage>
        <taxon>unclassified sequences</taxon>
        <taxon>metagenomes</taxon>
        <taxon>ecological metagenomes</taxon>
    </lineage>
</organism>
<accession>X0XU46</accession>
<evidence type="ECO:0000259" key="3">
    <source>
        <dbReference type="Pfam" id="PF12890"/>
    </source>
</evidence>
<dbReference type="InterPro" id="IPR002195">
    <property type="entry name" value="Dihydroorotase_CS"/>
</dbReference>
<dbReference type="Gene3D" id="3.20.20.140">
    <property type="entry name" value="Metal-dependent hydrolases"/>
    <property type="match status" value="1"/>
</dbReference>
<evidence type="ECO:0000256" key="2">
    <source>
        <dbReference type="ARBA" id="ARBA00022975"/>
    </source>
</evidence>
<dbReference type="EMBL" id="BARS01046141">
    <property type="protein sequence ID" value="GAG40148.1"/>
    <property type="molecule type" value="Genomic_DNA"/>
</dbReference>
<protein>
    <recommendedName>
        <fullName evidence="3">Dihydroorotase catalytic domain-containing protein</fullName>
    </recommendedName>
</protein>
<proteinExistence type="predicted"/>
<keyword evidence="2" id="KW-0665">Pyrimidine biosynthesis</keyword>
<dbReference type="GO" id="GO:0004038">
    <property type="term" value="F:allantoinase activity"/>
    <property type="evidence" value="ECO:0007669"/>
    <property type="project" value="TreeGrafter"/>
</dbReference>
<dbReference type="AlphaFoldDB" id="X0XU46"/>
<comment type="caution">
    <text evidence="4">The sequence shown here is derived from an EMBL/GenBank/DDBJ whole genome shotgun (WGS) entry which is preliminary data.</text>
</comment>
<feature type="domain" description="Dihydroorotase catalytic" evidence="3">
    <location>
        <begin position="49"/>
        <end position="95"/>
    </location>
</feature>
<gene>
    <name evidence="4" type="ORF">S01H1_69485</name>
</gene>
<evidence type="ECO:0000256" key="1">
    <source>
        <dbReference type="ARBA" id="ARBA00001947"/>
    </source>
</evidence>
<dbReference type="InterPro" id="IPR011059">
    <property type="entry name" value="Metal-dep_hydrolase_composite"/>
</dbReference>
<reference evidence="4" key="1">
    <citation type="journal article" date="2014" name="Front. Microbiol.">
        <title>High frequency of phylogenetically diverse reductive dehalogenase-homologous genes in deep subseafloor sedimentary metagenomes.</title>
        <authorList>
            <person name="Kawai M."/>
            <person name="Futagami T."/>
            <person name="Toyoda A."/>
            <person name="Takaki Y."/>
            <person name="Nishi S."/>
            <person name="Hori S."/>
            <person name="Arai W."/>
            <person name="Tsubouchi T."/>
            <person name="Morono Y."/>
            <person name="Uchiyama I."/>
            <person name="Ito T."/>
            <person name="Fujiyama A."/>
            <person name="Inagaki F."/>
            <person name="Takami H."/>
        </authorList>
    </citation>
    <scope>NUCLEOTIDE SEQUENCE</scope>
    <source>
        <strain evidence="4">Expedition CK06-06</strain>
    </source>
</reference>
<dbReference type="InterPro" id="IPR024403">
    <property type="entry name" value="DHOase_cat"/>
</dbReference>